<accession>A0A418W6T6</accession>
<organism evidence="1 2">
    <name type="scientific">Sphingomonas cavernae</name>
    <dbReference type="NCBI Taxonomy" id="2320861"/>
    <lineage>
        <taxon>Bacteria</taxon>
        <taxon>Pseudomonadati</taxon>
        <taxon>Pseudomonadota</taxon>
        <taxon>Alphaproteobacteria</taxon>
        <taxon>Sphingomonadales</taxon>
        <taxon>Sphingomonadaceae</taxon>
        <taxon>Sphingomonas</taxon>
    </lineage>
</organism>
<dbReference type="RefSeq" id="WP_119764803.1">
    <property type="nucleotide sequence ID" value="NZ_QYUM01000004.1"/>
</dbReference>
<keyword evidence="2" id="KW-1185">Reference proteome</keyword>
<comment type="caution">
    <text evidence="1">The sequence shown here is derived from an EMBL/GenBank/DDBJ whole genome shotgun (WGS) entry which is preliminary data.</text>
</comment>
<evidence type="ECO:0000313" key="2">
    <source>
        <dbReference type="Proteomes" id="UP000286100"/>
    </source>
</evidence>
<dbReference type="Proteomes" id="UP000286100">
    <property type="component" value="Unassembled WGS sequence"/>
</dbReference>
<dbReference type="OrthoDB" id="7566864at2"/>
<proteinExistence type="predicted"/>
<protein>
    <submittedName>
        <fullName evidence="1">Uncharacterized protein</fullName>
    </submittedName>
</protein>
<sequence length="112" mass="12070">MKLVVDDAGELWNLAAKRCLDWTSDEIDETIGPREDPSIEDCLAMVALPAPIAGCRMIDVALRKAGRPGAELRSGEYEVEPRSFSLRIDAPHLGGAPHLSGDDGASGLIWRS</sequence>
<reference evidence="1 2" key="1">
    <citation type="submission" date="2018-09" db="EMBL/GenBank/DDBJ databases">
        <authorList>
            <person name="Zhu H."/>
        </authorList>
    </citation>
    <scope>NUCLEOTIDE SEQUENCE [LARGE SCALE GENOMIC DNA]</scope>
    <source>
        <strain evidence="1 2">K2R01-6</strain>
    </source>
</reference>
<dbReference type="AlphaFoldDB" id="A0A418W6T6"/>
<gene>
    <name evidence="1" type="ORF">D3876_17870</name>
</gene>
<name>A0A418W6T6_9SPHN</name>
<evidence type="ECO:0000313" key="1">
    <source>
        <dbReference type="EMBL" id="RJF85751.1"/>
    </source>
</evidence>
<dbReference type="EMBL" id="QYUM01000004">
    <property type="protein sequence ID" value="RJF85751.1"/>
    <property type="molecule type" value="Genomic_DNA"/>
</dbReference>